<dbReference type="Proteomes" id="UP001054945">
    <property type="component" value="Unassembled WGS sequence"/>
</dbReference>
<sequence>MVNASVKTKLGEKLCGGRSDQGSKRVEEVIKKSVFVWTKDFLCVIKSATGRHAIRSGAHFKVMSIFTDWVWPHRRLRATRFHKRALQSDEIRPFVQGREECQVAACPEKQLATFLSCSCYH</sequence>
<proteinExistence type="predicted"/>
<evidence type="ECO:0000313" key="2">
    <source>
        <dbReference type="Proteomes" id="UP001054945"/>
    </source>
</evidence>
<keyword evidence="2" id="KW-1185">Reference proteome</keyword>
<reference evidence="1 2" key="1">
    <citation type="submission" date="2021-06" db="EMBL/GenBank/DDBJ databases">
        <title>Caerostris extrusa draft genome.</title>
        <authorList>
            <person name="Kono N."/>
            <person name="Arakawa K."/>
        </authorList>
    </citation>
    <scope>NUCLEOTIDE SEQUENCE [LARGE SCALE GENOMIC DNA]</scope>
</reference>
<name>A0AAV4N305_CAEEX</name>
<dbReference type="AlphaFoldDB" id="A0AAV4N305"/>
<organism evidence="1 2">
    <name type="scientific">Caerostris extrusa</name>
    <name type="common">Bark spider</name>
    <name type="synonym">Caerostris bankana</name>
    <dbReference type="NCBI Taxonomy" id="172846"/>
    <lineage>
        <taxon>Eukaryota</taxon>
        <taxon>Metazoa</taxon>
        <taxon>Ecdysozoa</taxon>
        <taxon>Arthropoda</taxon>
        <taxon>Chelicerata</taxon>
        <taxon>Arachnida</taxon>
        <taxon>Araneae</taxon>
        <taxon>Araneomorphae</taxon>
        <taxon>Entelegynae</taxon>
        <taxon>Araneoidea</taxon>
        <taxon>Araneidae</taxon>
        <taxon>Caerostris</taxon>
    </lineage>
</organism>
<dbReference type="EMBL" id="BPLR01002834">
    <property type="protein sequence ID" value="GIX78393.1"/>
    <property type="molecule type" value="Genomic_DNA"/>
</dbReference>
<protein>
    <submittedName>
        <fullName evidence="1">Uncharacterized protein</fullName>
    </submittedName>
</protein>
<evidence type="ECO:0000313" key="1">
    <source>
        <dbReference type="EMBL" id="GIX78393.1"/>
    </source>
</evidence>
<gene>
    <name evidence="1" type="ORF">CEXT_48631</name>
</gene>
<comment type="caution">
    <text evidence="1">The sequence shown here is derived from an EMBL/GenBank/DDBJ whole genome shotgun (WGS) entry which is preliminary data.</text>
</comment>
<accession>A0AAV4N305</accession>